<organism evidence="3 4">
    <name type="scientific">Anaerococcus prevotii ACS-065-V-Col13</name>
    <dbReference type="NCBI Taxonomy" id="879305"/>
    <lineage>
        <taxon>Bacteria</taxon>
        <taxon>Bacillati</taxon>
        <taxon>Bacillota</taxon>
        <taxon>Tissierellia</taxon>
        <taxon>Tissierellales</taxon>
        <taxon>Peptoniphilaceae</taxon>
        <taxon>Anaerococcus</taxon>
    </lineage>
</organism>
<dbReference type="Pfam" id="PF04023">
    <property type="entry name" value="FeoA"/>
    <property type="match status" value="1"/>
</dbReference>
<dbReference type="AlphaFoldDB" id="F0GTI7"/>
<accession>F0GTI7</accession>
<dbReference type="Gene3D" id="2.30.30.90">
    <property type="match status" value="1"/>
</dbReference>
<dbReference type="PANTHER" id="PTHR43151:SF1">
    <property type="entry name" value="SSR2333 PROTEIN"/>
    <property type="match status" value="1"/>
</dbReference>
<evidence type="ECO:0000259" key="2">
    <source>
        <dbReference type="SMART" id="SM00899"/>
    </source>
</evidence>
<dbReference type="PATRIC" id="fig|879305.3.peg.118"/>
<gene>
    <name evidence="3" type="ORF">HMPREF9290_0468</name>
</gene>
<dbReference type="InterPro" id="IPR008988">
    <property type="entry name" value="Transcriptional_repressor_C"/>
</dbReference>
<evidence type="ECO:0000313" key="4">
    <source>
        <dbReference type="Proteomes" id="UP000005286"/>
    </source>
</evidence>
<sequence>MPITLLNEGEKAEIISIKGTDATKKHLSNLGFAKGRVVSLQKFDGVNYIFVIDDNRFALSKDLAKRIIVKEIR</sequence>
<dbReference type="InterPro" id="IPR007167">
    <property type="entry name" value="Fe-transptr_FeoA-like"/>
</dbReference>
<dbReference type="SUPFAM" id="SSF50037">
    <property type="entry name" value="C-terminal domain of transcriptional repressors"/>
    <property type="match status" value="1"/>
</dbReference>
<feature type="domain" description="Ferrous iron transporter FeoA-like" evidence="2">
    <location>
        <begin position="1"/>
        <end position="71"/>
    </location>
</feature>
<keyword evidence="1" id="KW-0408">Iron</keyword>
<dbReference type="eggNOG" id="COG1918">
    <property type="taxonomic scope" value="Bacteria"/>
</dbReference>
<dbReference type="GO" id="GO:0046914">
    <property type="term" value="F:transition metal ion binding"/>
    <property type="evidence" value="ECO:0007669"/>
    <property type="project" value="InterPro"/>
</dbReference>
<proteinExistence type="predicted"/>
<protein>
    <submittedName>
        <fullName evidence="3">FeoA domain protein</fullName>
    </submittedName>
</protein>
<dbReference type="PANTHER" id="PTHR43151">
    <property type="entry name" value="FEOA FAMILY PROTEIN"/>
    <property type="match status" value="1"/>
</dbReference>
<dbReference type="InterPro" id="IPR038157">
    <property type="entry name" value="FeoA_core_dom"/>
</dbReference>
<dbReference type="InterPro" id="IPR053184">
    <property type="entry name" value="FeoA-like"/>
</dbReference>
<dbReference type="RefSeq" id="WP_004833876.1">
    <property type="nucleotide sequence ID" value="NZ_AEXM01000004.1"/>
</dbReference>
<keyword evidence="4" id="KW-1185">Reference proteome</keyword>
<dbReference type="SMART" id="SM00899">
    <property type="entry name" value="FeoA"/>
    <property type="match status" value="1"/>
</dbReference>
<comment type="caution">
    <text evidence="3">The sequence shown here is derived from an EMBL/GenBank/DDBJ whole genome shotgun (WGS) entry which is preliminary data.</text>
</comment>
<dbReference type="Proteomes" id="UP000005286">
    <property type="component" value="Unassembled WGS sequence"/>
</dbReference>
<name>F0GTI7_9FIRM</name>
<dbReference type="EMBL" id="AEXM01000004">
    <property type="protein sequence ID" value="EGC82864.1"/>
    <property type="molecule type" value="Genomic_DNA"/>
</dbReference>
<evidence type="ECO:0000313" key="3">
    <source>
        <dbReference type="EMBL" id="EGC82864.1"/>
    </source>
</evidence>
<reference evidence="3 4" key="1">
    <citation type="submission" date="2011-01" db="EMBL/GenBank/DDBJ databases">
        <authorList>
            <person name="Durkin A.S."/>
            <person name="Madupu R."/>
            <person name="Torralba M."/>
            <person name="Gillis M."/>
            <person name="Methe B."/>
            <person name="Sutton G."/>
            <person name="Nelson K.E."/>
        </authorList>
    </citation>
    <scope>NUCLEOTIDE SEQUENCE [LARGE SCALE GENOMIC DNA]</scope>
    <source>
        <strain evidence="3 4">ACS-065-V-Col13</strain>
    </source>
</reference>
<evidence type="ECO:0000256" key="1">
    <source>
        <dbReference type="ARBA" id="ARBA00023004"/>
    </source>
</evidence>
<dbReference type="STRING" id="879305.HMPREF9290_0468"/>